<organism evidence="2 3">
    <name type="scientific">Coniella lustricola</name>
    <dbReference type="NCBI Taxonomy" id="2025994"/>
    <lineage>
        <taxon>Eukaryota</taxon>
        <taxon>Fungi</taxon>
        <taxon>Dikarya</taxon>
        <taxon>Ascomycota</taxon>
        <taxon>Pezizomycotina</taxon>
        <taxon>Sordariomycetes</taxon>
        <taxon>Sordariomycetidae</taxon>
        <taxon>Diaporthales</taxon>
        <taxon>Schizoparmaceae</taxon>
        <taxon>Coniella</taxon>
    </lineage>
</organism>
<name>A0A2T3AGS4_9PEZI</name>
<gene>
    <name evidence="2" type="ORF">BD289DRAFT_425843</name>
</gene>
<evidence type="ECO:0000256" key="1">
    <source>
        <dbReference type="SAM" id="MobiDB-lite"/>
    </source>
</evidence>
<feature type="compositionally biased region" description="Basic residues" evidence="1">
    <location>
        <begin position="202"/>
        <end position="211"/>
    </location>
</feature>
<feature type="compositionally biased region" description="Low complexity" evidence="1">
    <location>
        <begin position="224"/>
        <end position="235"/>
    </location>
</feature>
<feature type="region of interest" description="Disordered" evidence="1">
    <location>
        <begin position="486"/>
        <end position="508"/>
    </location>
</feature>
<dbReference type="Proteomes" id="UP000241462">
    <property type="component" value="Unassembled WGS sequence"/>
</dbReference>
<feature type="compositionally biased region" description="Basic and acidic residues" evidence="1">
    <location>
        <begin position="66"/>
        <end position="76"/>
    </location>
</feature>
<protein>
    <submittedName>
        <fullName evidence="2">Uncharacterized protein</fullName>
    </submittedName>
</protein>
<proteinExistence type="predicted"/>
<dbReference type="AlphaFoldDB" id="A0A2T3AGS4"/>
<dbReference type="EMBL" id="KZ678391">
    <property type="protein sequence ID" value="PSR97388.1"/>
    <property type="molecule type" value="Genomic_DNA"/>
</dbReference>
<sequence>MPENGRVDLPQPDFPWPDAPTADNPWPNPNIPKPTLPDGTPKWRKKRPPPRKGSSSSDDDYVPLTHWEKLLRDRPPHGIKPPPSTDPGKGNGSPGSQTPGNVKPPWTDPGKGNGSPGSQAPGDVKPPSTGSGNGNGSPQVPGNVKPPWTSPGNGNGGPQSPGKVKPPSTGSGNGNKEPKWPFKPVDPGIPSKPWPEPESPHSKGKKGKGKMPGKQYKDYPLVDPNEPNNPAGEGPVKPRVTRIEVPPEATRAPVMYPPDVAPPVSEGSDDISKIVQAFEASQAQLVGVPANFDLRSTLDQIMSDTVSLSSKLGAAGIGLPQMGTVISGVVDVMRAAGGPLGGDPVIRDVVKELVLQQAAPTKKSPGSPQGAAQKISDSFRFHGFRISSMGTDAFEKAIEATPEFTPQEIADSICRGIENFAIKTGLGNSYQTWYDVFGSLESYVFEYYGTGTLLPIMDAAVAARLLAAKSQGLLMQLAQIAAQNPEPLAEPSAKPPADSSSRLVKRDQSTDMVETVAGAIYDARTADIALPPLIDVMVRDSNDWHFSDTGRVHNRIPLSVQ</sequence>
<feature type="region of interest" description="Disordered" evidence="1">
    <location>
        <begin position="1"/>
        <end position="238"/>
    </location>
</feature>
<feature type="compositionally biased region" description="Pro residues" evidence="1">
    <location>
        <begin position="26"/>
        <end position="35"/>
    </location>
</feature>
<evidence type="ECO:0000313" key="3">
    <source>
        <dbReference type="Proteomes" id="UP000241462"/>
    </source>
</evidence>
<evidence type="ECO:0000313" key="2">
    <source>
        <dbReference type="EMBL" id="PSR97388.1"/>
    </source>
</evidence>
<keyword evidence="3" id="KW-1185">Reference proteome</keyword>
<reference evidence="2 3" key="1">
    <citation type="journal article" date="2018" name="Mycol. Prog.">
        <title>Coniella lustricola, a new species from submerged detritus.</title>
        <authorList>
            <person name="Raudabaugh D.B."/>
            <person name="Iturriaga T."/>
            <person name="Carver A."/>
            <person name="Mondo S."/>
            <person name="Pangilinan J."/>
            <person name="Lipzen A."/>
            <person name="He G."/>
            <person name="Amirebrahimi M."/>
            <person name="Grigoriev I.V."/>
            <person name="Miller A.N."/>
        </authorList>
    </citation>
    <scope>NUCLEOTIDE SEQUENCE [LARGE SCALE GENOMIC DNA]</scope>
    <source>
        <strain evidence="2 3">B22-T-1</strain>
    </source>
</reference>
<accession>A0A2T3AGS4</accession>
<dbReference type="InParanoid" id="A0A2T3AGS4"/>